<dbReference type="SUPFAM" id="SSF56024">
    <property type="entry name" value="Phospholipase D/nuclease"/>
    <property type="match status" value="1"/>
</dbReference>
<evidence type="ECO:0000313" key="3">
    <source>
        <dbReference type="EMBL" id="MFC6647390.1"/>
    </source>
</evidence>
<accession>A0ABW1ZG52</accession>
<sequence>MLDIINNATTTLVIEAEELTNSASYITSAVTSACSRGVTVKIIVENVSHAYDTQMTALKSGGCAPRQYTSSSGFYVHAKAVVADYGLPTQTVYLGSINYSNASMTANRELGMNISDQASVTILYNTMTTDWNGAAIY</sequence>
<gene>
    <name evidence="3" type="ORF">ACFQBQ_17790</name>
</gene>
<dbReference type="PANTHER" id="PTHR43856">
    <property type="entry name" value="CARDIOLIPIN HYDROLASE"/>
    <property type="match status" value="1"/>
</dbReference>
<evidence type="ECO:0000256" key="1">
    <source>
        <dbReference type="ARBA" id="ARBA00000798"/>
    </source>
</evidence>
<dbReference type="EMBL" id="JBHSWI010000001">
    <property type="protein sequence ID" value="MFC6647390.1"/>
    <property type="molecule type" value="Genomic_DNA"/>
</dbReference>
<dbReference type="InterPro" id="IPR001736">
    <property type="entry name" value="PLipase_D/transphosphatidylase"/>
</dbReference>
<dbReference type="Pfam" id="PF13091">
    <property type="entry name" value="PLDc_2"/>
    <property type="match status" value="1"/>
</dbReference>
<dbReference type="RefSeq" id="WP_390236244.1">
    <property type="nucleotide sequence ID" value="NZ_JBHSWI010000001.1"/>
</dbReference>
<comment type="catalytic activity">
    <reaction evidence="1">
        <text>a 1,2-diacyl-sn-glycero-3-phosphocholine + H2O = a 1,2-diacyl-sn-glycero-3-phosphate + choline + H(+)</text>
        <dbReference type="Rhea" id="RHEA:14445"/>
        <dbReference type="ChEBI" id="CHEBI:15354"/>
        <dbReference type="ChEBI" id="CHEBI:15377"/>
        <dbReference type="ChEBI" id="CHEBI:15378"/>
        <dbReference type="ChEBI" id="CHEBI:57643"/>
        <dbReference type="ChEBI" id="CHEBI:58608"/>
        <dbReference type="EC" id="3.1.4.4"/>
    </reaction>
</comment>
<name>A0ABW1ZG52_9BACT</name>
<keyword evidence="4" id="KW-1185">Reference proteome</keyword>
<dbReference type="PROSITE" id="PS50035">
    <property type="entry name" value="PLD"/>
    <property type="match status" value="1"/>
</dbReference>
<dbReference type="InterPro" id="IPR051406">
    <property type="entry name" value="PLD_domain"/>
</dbReference>
<evidence type="ECO:0000259" key="2">
    <source>
        <dbReference type="PROSITE" id="PS50035"/>
    </source>
</evidence>
<dbReference type="Proteomes" id="UP001596391">
    <property type="component" value="Unassembled WGS sequence"/>
</dbReference>
<organism evidence="3 4">
    <name type="scientific">Granulicella cerasi</name>
    <dbReference type="NCBI Taxonomy" id="741063"/>
    <lineage>
        <taxon>Bacteria</taxon>
        <taxon>Pseudomonadati</taxon>
        <taxon>Acidobacteriota</taxon>
        <taxon>Terriglobia</taxon>
        <taxon>Terriglobales</taxon>
        <taxon>Acidobacteriaceae</taxon>
        <taxon>Granulicella</taxon>
    </lineage>
</organism>
<comment type="caution">
    <text evidence="3">The sequence shown here is derived from an EMBL/GenBank/DDBJ whole genome shotgun (WGS) entry which is preliminary data.</text>
</comment>
<feature type="domain" description="PLD phosphodiesterase" evidence="2">
    <location>
        <begin position="72"/>
        <end position="103"/>
    </location>
</feature>
<dbReference type="InterPro" id="IPR025202">
    <property type="entry name" value="PLD-like_dom"/>
</dbReference>
<dbReference type="PANTHER" id="PTHR43856:SF2">
    <property type="entry name" value="PHOSPHOLIPASE D"/>
    <property type="match status" value="1"/>
</dbReference>
<reference evidence="4" key="1">
    <citation type="journal article" date="2019" name="Int. J. Syst. Evol. Microbiol.">
        <title>The Global Catalogue of Microorganisms (GCM) 10K type strain sequencing project: providing services to taxonomists for standard genome sequencing and annotation.</title>
        <authorList>
            <consortium name="The Broad Institute Genomics Platform"/>
            <consortium name="The Broad Institute Genome Sequencing Center for Infectious Disease"/>
            <person name="Wu L."/>
            <person name="Ma J."/>
        </authorList>
    </citation>
    <scope>NUCLEOTIDE SEQUENCE [LARGE SCALE GENOMIC DNA]</scope>
    <source>
        <strain evidence="4">CGMCC 1.16026</strain>
    </source>
</reference>
<proteinExistence type="predicted"/>
<protein>
    <submittedName>
        <fullName evidence="3">Phospholipase D-like domain-containing protein</fullName>
    </submittedName>
</protein>
<evidence type="ECO:0000313" key="4">
    <source>
        <dbReference type="Proteomes" id="UP001596391"/>
    </source>
</evidence>
<dbReference type="Gene3D" id="3.30.870.10">
    <property type="entry name" value="Endonuclease Chain A"/>
    <property type="match status" value="1"/>
</dbReference>